<proteinExistence type="predicted"/>
<evidence type="ECO:0000313" key="2">
    <source>
        <dbReference type="EMBL" id="CAB4282389.1"/>
    </source>
</evidence>
<protein>
    <submittedName>
        <fullName evidence="2">Uncharacterized protein</fullName>
    </submittedName>
</protein>
<dbReference type="Proteomes" id="UP000507222">
    <property type="component" value="Unassembled WGS sequence"/>
</dbReference>
<sequence length="81" mass="9058">MDGFESDQTSTIFLMLCFSEAGRFNKKQRRRAKTKGDGRGVGHGLRVAEGKKNTGRRDGKQRVESKGRGGERRSKDGDEKL</sequence>
<name>A0A6J5V0E3_PRUAR</name>
<evidence type="ECO:0000313" key="3">
    <source>
        <dbReference type="EMBL" id="CAB4312798.1"/>
    </source>
</evidence>
<feature type="compositionally biased region" description="Basic and acidic residues" evidence="1">
    <location>
        <begin position="34"/>
        <end position="81"/>
    </location>
</feature>
<feature type="region of interest" description="Disordered" evidence="1">
    <location>
        <begin position="24"/>
        <end position="81"/>
    </location>
</feature>
<evidence type="ECO:0000313" key="4">
    <source>
        <dbReference type="Proteomes" id="UP000507222"/>
    </source>
</evidence>
<feature type="compositionally biased region" description="Basic residues" evidence="1">
    <location>
        <begin position="24"/>
        <end position="33"/>
    </location>
</feature>
<dbReference type="EMBL" id="CAEKKB010000006">
    <property type="protein sequence ID" value="CAB4312798.1"/>
    <property type="molecule type" value="Genomic_DNA"/>
</dbReference>
<dbReference type="AlphaFoldDB" id="A0A6J5V0E3"/>
<keyword evidence="5" id="KW-1185">Reference proteome</keyword>
<reference evidence="2 4" key="2">
    <citation type="submission" date="2020-05" db="EMBL/GenBank/DDBJ databases">
        <authorList>
            <person name="Campoy J."/>
            <person name="Schneeberger K."/>
            <person name="Spophaly S."/>
        </authorList>
    </citation>
    <scope>NUCLEOTIDE SEQUENCE [LARGE SCALE GENOMIC DNA]</scope>
    <source>
        <strain evidence="2">PruArmRojPasFocal</strain>
    </source>
</reference>
<gene>
    <name evidence="2" type="ORF">CURHAP_LOCUS35824</name>
    <name evidence="3" type="ORF">ORAREDHAP_LOCUS35441</name>
</gene>
<evidence type="ECO:0000256" key="1">
    <source>
        <dbReference type="SAM" id="MobiDB-lite"/>
    </source>
</evidence>
<dbReference type="Proteomes" id="UP000507245">
    <property type="component" value="Unassembled WGS sequence"/>
</dbReference>
<organism evidence="2 4">
    <name type="scientific">Prunus armeniaca</name>
    <name type="common">Apricot</name>
    <name type="synonym">Armeniaca vulgaris</name>
    <dbReference type="NCBI Taxonomy" id="36596"/>
    <lineage>
        <taxon>Eukaryota</taxon>
        <taxon>Viridiplantae</taxon>
        <taxon>Streptophyta</taxon>
        <taxon>Embryophyta</taxon>
        <taxon>Tracheophyta</taxon>
        <taxon>Spermatophyta</taxon>
        <taxon>Magnoliopsida</taxon>
        <taxon>eudicotyledons</taxon>
        <taxon>Gunneridae</taxon>
        <taxon>Pentapetalae</taxon>
        <taxon>rosids</taxon>
        <taxon>fabids</taxon>
        <taxon>Rosales</taxon>
        <taxon>Rosaceae</taxon>
        <taxon>Amygdaloideae</taxon>
        <taxon>Amygdaleae</taxon>
        <taxon>Prunus</taxon>
    </lineage>
</organism>
<dbReference type="EMBL" id="CAEKDK010000006">
    <property type="protein sequence ID" value="CAB4282389.1"/>
    <property type="molecule type" value="Genomic_DNA"/>
</dbReference>
<evidence type="ECO:0000313" key="5">
    <source>
        <dbReference type="Proteomes" id="UP000507245"/>
    </source>
</evidence>
<accession>A0A6J5V0E3</accession>
<reference evidence="5" key="1">
    <citation type="journal article" date="2020" name="Genome Biol.">
        <title>Gamete binning: chromosome-level and haplotype-resolved genome assembly enabled by high-throughput single-cell sequencing of gamete genomes.</title>
        <authorList>
            <person name="Campoy J.A."/>
            <person name="Sun H."/>
            <person name="Goel M."/>
            <person name="Jiao W.-B."/>
            <person name="Folz-Donahue K."/>
            <person name="Wang N."/>
            <person name="Rubio M."/>
            <person name="Liu C."/>
            <person name="Kukat C."/>
            <person name="Ruiz D."/>
            <person name="Huettel B."/>
            <person name="Schneeberger K."/>
        </authorList>
    </citation>
    <scope>NUCLEOTIDE SEQUENCE [LARGE SCALE GENOMIC DNA]</scope>
    <source>
        <strain evidence="5">cv. Rojo Pasion</strain>
    </source>
</reference>